<feature type="region of interest" description="Disordered" evidence="3">
    <location>
        <begin position="235"/>
        <end position="261"/>
    </location>
</feature>
<evidence type="ECO:0000313" key="4">
    <source>
        <dbReference type="EMBL" id="SDW08882.1"/>
    </source>
</evidence>
<dbReference type="PANTHER" id="PTHR44196">
    <property type="entry name" value="DEHYDROGENASE/REDUCTASE SDR FAMILY MEMBER 7B"/>
    <property type="match status" value="1"/>
</dbReference>
<evidence type="ECO:0000256" key="2">
    <source>
        <dbReference type="ARBA" id="ARBA00023002"/>
    </source>
</evidence>
<dbReference type="PRINTS" id="PR00081">
    <property type="entry name" value="GDHRDH"/>
</dbReference>
<accession>A0A1H2QNY6</accession>
<organism evidence="4 5">
    <name type="scientific">Marinococcus luteus</name>
    <dbReference type="NCBI Taxonomy" id="1122204"/>
    <lineage>
        <taxon>Bacteria</taxon>
        <taxon>Bacillati</taxon>
        <taxon>Bacillota</taxon>
        <taxon>Bacilli</taxon>
        <taxon>Bacillales</taxon>
        <taxon>Bacillaceae</taxon>
        <taxon>Marinococcus</taxon>
    </lineage>
</organism>
<evidence type="ECO:0000256" key="3">
    <source>
        <dbReference type="SAM" id="MobiDB-lite"/>
    </source>
</evidence>
<name>A0A1H2QNY6_9BACI</name>
<dbReference type="GO" id="GO:0016020">
    <property type="term" value="C:membrane"/>
    <property type="evidence" value="ECO:0007669"/>
    <property type="project" value="TreeGrafter"/>
</dbReference>
<dbReference type="GO" id="GO:0016491">
    <property type="term" value="F:oxidoreductase activity"/>
    <property type="evidence" value="ECO:0007669"/>
    <property type="project" value="UniProtKB-KW"/>
</dbReference>
<dbReference type="CDD" id="cd05233">
    <property type="entry name" value="SDR_c"/>
    <property type="match status" value="1"/>
</dbReference>
<dbReference type="AlphaFoldDB" id="A0A1H2QNY6"/>
<dbReference type="PANTHER" id="PTHR44196:SF1">
    <property type="entry name" value="DEHYDROGENASE_REDUCTASE SDR FAMILY MEMBER 7B"/>
    <property type="match status" value="1"/>
</dbReference>
<dbReference type="Gene3D" id="3.40.50.720">
    <property type="entry name" value="NAD(P)-binding Rossmann-like Domain"/>
    <property type="match status" value="1"/>
</dbReference>
<gene>
    <name evidence="4" type="ORF">SAMN05421781_0405</name>
</gene>
<evidence type="ECO:0000256" key="1">
    <source>
        <dbReference type="ARBA" id="ARBA00006484"/>
    </source>
</evidence>
<dbReference type="Pfam" id="PF00106">
    <property type="entry name" value="adh_short"/>
    <property type="match status" value="1"/>
</dbReference>
<feature type="compositionally biased region" description="Basic and acidic residues" evidence="3">
    <location>
        <begin position="235"/>
        <end position="255"/>
    </location>
</feature>
<sequence length="261" mass="28435">MSNERPFTMVTGASSGLGLELAKLFAQDGYDIAISGSSDRIFEAAETIKSYGVEAYPHQADASTYEGVEAFWEFVKSKERELDAAVLNVGVSIGGSFLENDLEEELKLIDINIAGTVHMAKRVVQDMVPNKKGDILIVSSVSATLPTPYETVYGPSKAFGFMFAESLREELRDTGVNVTAMLPGATNTDFHHNAGMDSTYFGDERNKNDKELVAQQGYEALKNKLDHVVCGDEATKKAAEDNRTTPEEVKAAEHAKKAKPQ</sequence>
<keyword evidence="2" id="KW-0560">Oxidoreductase</keyword>
<dbReference type="InterPro" id="IPR036291">
    <property type="entry name" value="NAD(P)-bd_dom_sf"/>
</dbReference>
<keyword evidence="5" id="KW-1185">Reference proteome</keyword>
<reference evidence="4 5" key="1">
    <citation type="submission" date="2016-10" db="EMBL/GenBank/DDBJ databases">
        <authorList>
            <person name="de Groot N.N."/>
        </authorList>
    </citation>
    <scope>NUCLEOTIDE SEQUENCE [LARGE SCALE GENOMIC DNA]</scope>
    <source>
        <strain evidence="4 5">DSM 23126</strain>
    </source>
</reference>
<dbReference type="STRING" id="1122204.SAMN05421781_0405"/>
<proteinExistence type="inferred from homology"/>
<dbReference type="SUPFAM" id="SSF51735">
    <property type="entry name" value="NAD(P)-binding Rossmann-fold domains"/>
    <property type="match status" value="1"/>
</dbReference>
<dbReference type="RefSeq" id="WP_176967594.1">
    <property type="nucleotide sequence ID" value="NZ_FNNC01000001.1"/>
</dbReference>
<protein>
    <submittedName>
        <fullName evidence="4">Short-chain dehydrogenase</fullName>
    </submittedName>
</protein>
<dbReference type="InterPro" id="IPR002347">
    <property type="entry name" value="SDR_fam"/>
</dbReference>
<evidence type="ECO:0000313" key="5">
    <source>
        <dbReference type="Proteomes" id="UP000199488"/>
    </source>
</evidence>
<comment type="similarity">
    <text evidence="1">Belongs to the short-chain dehydrogenases/reductases (SDR) family.</text>
</comment>
<dbReference type="EMBL" id="FNNC01000001">
    <property type="protein sequence ID" value="SDW08882.1"/>
    <property type="molecule type" value="Genomic_DNA"/>
</dbReference>
<dbReference type="Proteomes" id="UP000199488">
    <property type="component" value="Unassembled WGS sequence"/>
</dbReference>